<dbReference type="AlphaFoldDB" id="A0A6M2DAK7"/>
<keyword evidence="1" id="KW-0472">Membrane</keyword>
<protein>
    <submittedName>
        <fullName evidence="2">Uncharacterized protein</fullName>
    </submittedName>
</protein>
<keyword evidence="1" id="KW-0812">Transmembrane</keyword>
<dbReference type="EMBL" id="GHWJ01010405">
    <property type="protein sequence ID" value="NOV43142.1"/>
    <property type="molecule type" value="Transcribed_RNA"/>
</dbReference>
<proteinExistence type="predicted"/>
<keyword evidence="1" id="KW-1133">Transmembrane helix</keyword>
<feature type="transmembrane region" description="Helical" evidence="1">
    <location>
        <begin position="12"/>
        <end position="31"/>
    </location>
</feature>
<feature type="transmembrane region" description="Helical" evidence="1">
    <location>
        <begin position="51"/>
        <end position="73"/>
    </location>
</feature>
<evidence type="ECO:0000256" key="1">
    <source>
        <dbReference type="SAM" id="Phobius"/>
    </source>
</evidence>
<reference evidence="2" key="1">
    <citation type="submission" date="2019-09" db="EMBL/GenBank/DDBJ databases">
        <title>Organ-specific transcriptomic study of the physiology of the cattle tick, Rhipicephalus microplus.</title>
        <authorList>
            <person name="Tirloni L."/>
            <person name="Braz G."/>
            <person name="Gandara A.C.P."/>
            <person name="Sabadin G.A."/>
            <person name="da Silva R.M."/>
            <person name="Guizzo M.G."/>
            <person name="Machado J.A."/>
            <person name="Costa E.P."/>
            <person name="Gomes H.F."/>
            <person name="Moraes J."/>
            <person name="Mota M.B.S."/>
            <person name="Mesquita R.D."/>
            <person name="Alvarenga P.H."/>
            <person name="Alves F."/>
            <person name="Seixas A."/>
            <person name="da Fonseca R.N."/>
            <person name="Fogaca A."/>
            <person name="Logullo C."/>
            <person name="Tanaka A."/>
            <person name="Daffre S."/>
            <person name="Termignoni C."/>
            <person name="Vaz I.S.Jr."/>
            <person name="Oliveira P.L."/>
            <person name="Ribeiro J.M."/>
        </authorList>
    </citation>
    <scope>NUCLEOTIDE SEQUENCE</scope>
    <source>
        <strain evidence="2">Porto Alegre</strain>
    </source>
</reference>
<name>A0A6M2DAK7_RHIMP</name>
<accession>A0A6M2DAK7</accession>
<evidence type="ECO:0000313" key="2">
    <source>
        <dbReference type="EMBL" id="NOV43142.1"/>
    </source>
</evidence>
<organism evidence="2">
    <name type="scientific">Rhipicephalus microplus</name>
    <name type="common">Cattle tick</name>
    <name type="synonym">Boophilus microplus</name>
    <dbReference type="NCBI Taxonomy" id="6941"/>
    <lineage>
        <taxon>Eukaryota</taxon>
        <taxon>Metazoa</taxon>
        <taxon>Ecdysozoa</taxon>
        <taxon>Arthropoda</taxon>
        <taxon>Chelicerata</taxon>
        <taxon>Arachnida</taxon>
        <taxon>Acari</taxon>
        <taxon>Parasitiformes</taxon>
        <taxon>Ixodida</taxon>
        <taxon>Ixodoidea</taxon>
        <taxon>Ixodidae</taxon>
        <taxon>Rhipicephalinae</taxon>
        <taxon>Rhipicephalus</taxon>
        <taxon>Boophilus</taxon>
    </lineage>
</organism>
<sequence>MQRQDKRVTSIFVLLNVFLKCAFTWLVDAIADYAVDSFRGQRAAIFLCRRLYTMQQSCVVFIENSTMVLVLVLSQGYCSTKLILE</sequence>